<keyword evidence="1" id="KW-0472">Membrane</keyword>
<name>A0ABQ8JZ06_9APHY</name>
<dbReference type="Proteomes" id="UP000814176">
    <property type="component" value="Unassembled WGS sequence"/>
</dbReference>
<protein>
    <submittedName>
        <fullName evidence="2">Uncharacterized protein</fullName>
    </submittedName>
</protein>
<comment type="caution">
    <text evidence="2">The sequence shown here is derived from an EMBL/GenBank/DDBJ whole genome shotgun (WGS) entry which is preliminary data.</text>
</comment>
<organism evidence="2 3">
    <name type="scientific">Rhodofomes roseus</name>
    <dbReference type="NCBI Taxonomy" id="34475"/>
    <lineage>
        <taxon>Eukaryota</taxon>
        <taxon>Fungi</taxon>
        <taxon>Dikarya</taxon>
        <taxon>Basidiomycota</taxon>
        <taxon>Agaricomycotina</taxon>
        <taxon>Agaricomycetes</taxon>
        <taxon>Polyporales</taxon>
        <taxon>Rhodofomes</taxon>
    </lineage>
</organism>
<evidence type="ECO:0000313" key="2">
    <source>
        <dbReference type="EMBL" id="KAH9829488.1"/>
    </source>
</evidence>
<feature type="transmembrane region" description="Helical" evidence="1">
    <location>
        <begin position="77"/>
        <end position="99"/>
    </location>
</feature>
<dbReference type="GeneID" id="72006046"/>
<keyword evidence="3" id="KW-1185">Reference proteome</keyword>
<gene>
    <name evidence="2" type="ORF">C8Q71DRAFT_790481</name>
</gene>
<evidence type="ECO:0000256" key="1">
    <source>
        <dbReference type="SAM" id="Phobius"/>
    </source>
</evidence>
<keyword evidence="1" id="KW-0812">Transmembrane</keyword>
<dbReference type="RefSeq" id="XP_047772962.1">
    <property type="nucleotide sequence ID" value="XM_047925314.1"/>
</dbReference>
<dbReference type="EMBL" id="JADCUA010000038">
    <property type="protein sequence ID" value="KAH9829488.1"/>
    <property type="molecule type" value="Genomic_DNA"/>
</dbReference>
<proteinExistence type="predicted"/>
<evidence type="ECO:0000313" key="3">
    <source>
        <dbReference type="Proteomes" id="UP000814176"/>
    </source>
</evidence>
<keyword evidence="1" id="KW-1133">Transmembrane helix</keyword>
<sequence>MMARNPALEARIAFAAPRAYLQGRRGLLSDFSCHRLHYNWEFTFCRRYIPSGAVGRRLLKVRYHTLSDNSHSRYTGFLLAILCVSVSGLMLSIRTLAIASQLSMDHGMLLSTAELNRVRWRRCMHDVELIVDIDTLEFVQLDDANTPQGSPRRPAVQMSTVGVYAKTGVSPMPAVMYLLVRVLDMRSCTSLYWVAGFIRGKSMMVRRPGLLIVFVC</sequence>
<reference evidence="2 3" key="1">
    <citation type="journal article" date="2021" name="Environ. Microbiol.">
        <title>Gene family expansions and transcriptome signatures uncover fungal adaptations to wood decay.</title>
        <authorList>
            <person name="Hage H."/>
            <person name="Miyauchi S."/>
            <person name="Viragh M."/>
            <person name="Drula E."/>
            <person name="Min B."/>
            <person name="Chaduli D."/>
            <person name="Navarro D."/>
            <person name="Favel A."/>
            <person name="Norest M."/>
            <person name="Lesage-Meessen L."/>
            <person name="Balint B."/>
            <person name="Merenyi Z."/>
            <person name="de Eugenio L."/>
            <person name="Morin E."/>
            <person name="Martinez A.T."/>
            <person name="Baldrian P."/>
            <person name="Stursova M."/>
            <person name="Martinez M.J."/>
            <person name="Novotny C."/>
            <person name="Magnuson J.K."/>
            <person name="Spatafora J.W."/>
            <person name="Maurice S."/>
            <person name="Pangilinan J."/>
            <person name="Andreopoulos W."/>
            <person name="LaButti K."/>
            <person name="Hundley H."/>
            <person name="Na H."/>
            <person name="Kuo A."/>
            <person name="Barry K."/>
            <person name="Lipzen A."/>
            <person name="Henrissat B."/>
            <person name="Riley R."/>
            <person name="Ahrendt S."/>
            <person name="Nagy L.G."/>
            <person name="Grigoriev I.V."/>
            <person name="Martin F."/>
            <person name="Rosso M.N."/>
        </authorList>
    </citation>
    <scope>NUCLEOTIDE SEQUENCE [LARGE SCALE GENOMIC DNA]</scope>
    <source>
        <strain evidence="2 3">CIRM-BRFM 1785</strain>
    </source>
</reference>
<accession>A0ABQ8JZ06</accession>